<dbReference type="EMBL" id="CAWYQH010000068">
    <property type="protein sequence ID" value="CAK8679982.1"/>
    <property type="molecule type" value="Genomic_DNA"/>
</dbReference>
<feature type="domain" description="Serine/threonine specific protein phosphatases" evidence="2">
    <location>
        <begin position="127"/>
        <end position="132"/>
    </location>
</feature>
<dbReference type="SUPFAM" id="SSF56300">
    <property type="entry name" value="Metallo-dependent phosphatases"/>
    <property type="match status" value="1"/>
</dbReference>
<evidence type="ECO:0000256" key="1">
    <source>
        <dbReference type="RuleBase" id="RU004273"/>
    </source>
</evidence>
<dbReference type="Pfam" id="PF00149">
    <property type="entry name" value="Metallophos"/>
    <property type="match status" value="1"/>
</dbReference>
<evidence type="ECO:0000313" key="4">
    <source>
        <dbReference type="Proteomes" id="UP001642483"/>
    </source>
</evidence>
<dbReference type="InterPro" id="IPR006186">
    <property type="entry name" value="Ser/Thr-sp_prot-phosphatase"/>
</dbReference>
<keyword evidence="1" id="KW-0378">Hydrolase</keyword>
<organism evidence="3 4">
    <name type="scientific">Clavelina lepadiformis</name>
    <name type="common">Light-bulb sea squirt</name>
    <name type="synonym">Ascidia lepadiformis</name>
    <dbReference type="NCBI Taxonomy" id="159417"/>
    <lineage>
        <taxon>Eukaryota</taxon>
        <taxon>Metazoa</taxon>
        <taxon>Chordata</taxon>
        <taxon>Tunicata</taxon>
        <taxon>Ascidiacea</taxon>
        <taxon>Aplousobranchia</taxon>
        <taxon>Clavelinidae</taxon>
        <taxon>Clavelina</taxon>
    </lineage>
</organism>
<comment type="similarity">
    <text evidence="1">Belongs to the PPP phosphatase family.</text>
</comment>
<dbReference type="PANTHER" id="PTHR42850">
    <property type="entry name" value="METALLOPHOSPHOESTERASE"/>
    <property type="match status" value="1"/>
</dbReference>
<proteinExistence type="inferred from homology"/>
<dbReference type="PANTHER" id="PTHR42850:SF4">
    <property type="entry name" value="ZINC-DEPENDENT ENDOPOLYPHOSPHATASE"/>
    <property type="match status" value="1"/>
</dbReference>
<dbReference type="EC" id="3.1.3.16" evidence="1"/>
<dbReference type="Proteomes" id="UP001642483">
    <property type="component" value="Unassembled WGS sequence"/>
</dbReference>
<reference evidence="3 4" key="1">
    <citation type="submission" date="2024-02" db="EMBL/GenBank/DDBJ databases">
        <authorList>
            <person name="Daric V."/>
            <person name="Darras S."/>
        </authorList>
    </citation>
    <scope>NUCLEOTIDE SEQUENCE [LARGE SCALE GENOMIC DNA]</scope>
</reference>
<dbReference type="PRINTS" id="PR00114">
    <property type="entry name" value="STPHPHTASE"/>
</dbReference>
<dbReference type="InterPro" id="IPR004843">
    <property type="entry name" value="Calcineurin-like_PHP"/>
</dbReference>
<dbReference type="InterPro" id="IPR029052">
    <property type="entry name" value="Metallo-depent_PP-like"/>
</dbReference>
<dbReference type="InterPro" id="IPR050126">
    <property type="entry name" value="Ap4A_hydrolase"/>
</dbReference>
<comment type="caution">
    <text evidence="3">The sequence shown here is derived from an EMBL/GenBank/DDBJ whole genome shotgun (WGS) entry which is preliminary data.</text>
</comment>
<dbReference type="Gene3D" id="3.60.21.10">
    <property type="match status" value="1"/>
</dbReference>
<gene>
    <name evidence="3" type="ORF">CVLEPA_LOCUS10218</name>
</gene>
<evidence type="ECO:0000259" key="2">
    <source>
        <dbReference type="PROSITE" id="PS00125"/>
    </source>
</evidence>
<accession>A0ABP0FNI4</accession>
<dbReference type="PROSITE" id="PS00125">
    <property type="entry name" value="SER_THR_PHOSPHATASE"/>
    <property type="match status" value="1"/>
</dbReference>
<evidence type="ECO:0000313" key="3">
    <source>
        <dbReference type="EMBL" id="CAK8679982.1"/>
    </source>
</evidence>
<protein>
    <recommendedName>
        <fullName evidence="1">Serine/threonine-protein phosphatase</fullName>
        <ecNumber evidence="1">3.1.3.16</ecNumber>
    </recommendedName>
</protein>
<dbReference type="SMART" id="SM00156">
    <property type="entry name" value="PP2Ac"/>
    <property type="match status" value="1"/>
</dbReference>
<keyword evidence="4" id="KW-1185">Reference proteome</keyword>
<comment type="catalytic activity">
    <reaction evidence="1">
        <text>O-phospho-L-threonyl-[protein] + H2O = L-threonyl-[protein] + phosphate</text>
        <dbReference type="Rhea" id="RHEA:47004"/>
        <dbReference type="Rhea" id="RHEA-COMP:11060"/>
        <dbReference type="Rhea" id="RHEA-COMP:11605"/>
        <dbReference type="ChEBI" id="CHEBI:15377"/>
        <dbReference type="ChEBI" id="CHEBI:30013"/>
        <dbReference type="ChEBI" id="CHEBI:43474"/>
        <dbReference type="ChEBI" id="CHEBI:61977"/>
        <dbReference type="EC" id="3.1.3.16"/>
    </reaction>
</comment>
<sequence>MRVYSLAMLPVLLSKRAGMAGFLGFAASYISSYFHFSTKNEQLRLQDETEPFIRHKTLLESDFQGKDLVIVGDVHGCYDELMKLFEEVKKKTFKSFVTVFVGDMINKGPKNLEVLNYIINTPHIHCIRGNHEQKVVLDYLKFMKNNVEPKPPMQWVKELSGTQANFLKNLPYTISIPSLNLVVVHAGLEPGKSLQLHNANDMANMRNLVSVKDEFHGKVLKPTSIPGVGTPWVELWPGPEHVYFGHDAVKKLQLNENSTGLDTGCVYGGKLTCVLLHLNDKSEKIVEKELISVEPVKVYVPVD</sequence>
<name>A0ABP0FNI4_CLALP</name>
<dbReference type="CDD" id="cd00144">
    <property type="entry name" value="MPP_PPP_family"/>
    <property type="match status" value="1"/>
</dbReference>